<dbReference type="GO" id="GO:0015280">
    <property type="term" value="F:ligand-gated sodium channel activity"/>
    <property type="evidence" value="ECO:0007669"/>
    <property type="project" value="TreeGrafter"/>
</dbReference>
<name>A0AAD9J276_9ANNE</name>
<dbReference type="Proteomes" id="UP001208570">
    <property type="component" value="Unassembled WGS sequence"/>
</dbReference>
<evidence type="ECO:0000313" key="13">
    <source>
        <dbReference type="EMBL" id="KAK2144290.1"/>
    </source>
</evidence>
<gene>
    <name evidence="13" type="ORF">LSH36_771g00038</name>
</gene>
<keyword evidence="5 12" id="KW-1133">Transmembrane helix</keyword>
<dbReference type="PANTHER" id="PTHR11690:SF248">
    <property type="entry name" value="PICKPOCKET 17, ISOFORM A"/>
    <property type="match status" value="1"/>
</dbReference>
<evidence type="ECO:0000256" key="2">
    <source>
        <dbReference type="ARBA" id="ARBA00022448"/>
    </source>
</evidence>
<keyword evidence="7 11" id="KW-0406">Ion transport</keyword>
<keyword evidence="6" id="KW-0915">Sodium</keyword>
<evidence type="ECO:0000256" key="12">
    <source>
        <dbReference type="SAM" id="Phobius"/>
    </source>
</evidence>
<organism evidence="13 14">
    <name type="scientific">Paralvinella palmiformis</name>
    <dbReference type="NCBI Taxonomy" id="53620"/>
    <lineage>
        <taxon>Eukaryota</taxon>
        <taxon>Metazoa</taxon>
        <taxon>Spiralia</taxon>
        <taxon>Lophotrochozoa</taxon>
        <taxon>Annelida</taxon>
        <taxon>Polychaeta</taxon>
        <taxon>Sedentaria</taxon>
        <taxon>Canalipalpata</taxon>
        <taxon>Terebellida</taxon>
        <taxon>Terebelliformia</taxon>
        <taxon>Alvinellidae</taxon>
        <taxon>Paralvinella</taxon>
    </lineage>
</organism>
<evidence type="ECO:0000256" key="10">
    <source>
        <dbReference type="ARBA" id="ARBA00023303"/>
    </source>
</evidence>
<sequence length="586" mass="65466">MSATKIKAIAWGTTGNAVEPEDVKRSTNLHFLKVISTFCEESSVHGLGQVVRNTVTSAKIVWLVVFVAAVIANAYHVSTLVKLYFRYPIQEVTKTQRVPVPFPDVTICNLDAISKSNRELMEQNNSSRLSQYLARIQKFNDSGVITEEEFDRFNTMIEIAINIGAREIKAIGHQLQDFVLKCSFRGMPCNTTNHFKWVMNAILFNCYTFDPGSFGDNVIATGPENGLSLILYIEADNGTTIQDEYDDMLNSANALGVKLMLHPTHSYPIPHIDGIDIMPGHSTSIAFKVTHTERLPPPHGDCISNESLQGMEGYDYTTTPCLNLCLQRRLINNCRCKSIYQPIPDDEHDDIYCGTLIDGDDSLNRVLEANINGTACNLKTWTEFGLNDTIRNECGCKPRCNQYLYTSQVTESQWPAPKYFKSFVEKELLSKYPASSKPLMQLWDVIIRNKNVSNKEANYNFIYVRKRVSGSQFVPLSGLFPASGWDDTGVDACSHGSPETWLTGNVSDQKIVGDVTPAGYSFHHAARIHKKGGCIWGEGAGVSVRAAIIYRIHPTKKNGLKAADFFKECSGFVDPCYQQWSSVDLR</sequence>
<dbReference type="EMBL" id="JAODUP010000771">
    <property type="protein sequence ID" value="KAK2144290.1"/>
    <property type="molecule type" value="Genomic_DNA"/>
</dbReference>
<keyword evidence="4 11" id="KW-0812">Transmembrane</keyword>
<evidence type="ECO:0000256" key="11">
    <source>
        <dbReference type="RuleBase" id="RU000679"/>
    </source>
</evidence>
<accession>A0AAD9J276</accession>
<evidence type="ECO:0000256" key="8">
    <source>
        <dbReference type="ARBA" id="ARBA00023136"/>
    </source>
</evidence>
<proteinExistence type="inferred from homology"/>
<dbReference type="GO" id="GO:0005886">
    <property type="term" value="C:plasma membrane"/>
    <property type="evidence" value="ECO:0007669"/>
    <property type="project" value="TreeGrafter"/>
</dbReference>
<comment type="similarity">
    <text evidence="11">Belongs to the amiloride-sensitive sodium channel (TC 1.A.6) family.</text>
</comment>
<evidence type="ECO:0000256" key="3">
    <source>
        <dbReference type="ARBA" id="ARBA00022461"/>
    </source>
</evidence>
<dbReference type="PANTHER" id="PTHR11690">
    <property type="entry name" value="AMILORIDE-SENSITIVE SODIUM CHANNEL-RELATED"/>
    <property type="match status" value="1"/>
</dbReference>
<evidence type="ECO:0000256" key="1">
    <source>
        <dbReference type="ARBA" id="ARBA00004141"/>
    </source>
</evidence>
<keyword evidence="8 12" id="KW-0472">Membrane</keyword>
<evidence type="ECO:0000256" key="6">
    <source>
        <dbReference type="ARBA" id="ARBA00023053"/>
    </source>
</evidence>
<dbReference type="AlphaFoldDB" id="A0AAD9J276"/>
<reference evidence="13" key="1">
    <citation type="journal article" date="2023" name="Mol. Biol. Evol.">
        <title>Third-Generation Sequencing Reveals the Adaptive Role of the Epigenome in Three Deep-Sea Polychaetes.</title>
        <authorList>
            <person name="Perez M."/>
            <person name="Aroh O."/>
            <person name="Sun Y."/>
            <person name="Lan Y."/>
            <person name="Juniper S.K."/>
            <person name="Young C.R."/>
            <person name="Angers B."/>
            <person name="Qian P.Y."/>
        </authorList>
    </citation>
    <scope>NUCLEOTIDE SEQUENCE</scope>
    <source>
        <strain evidence="13">P08H-3</strain>
    </source>
</reference>
<evidence type="ECO:0000313" key="14">
    <source>
        <dbReference type="Proteomes" id="UP001208570"/>
    </source>
</evidence>
<evidence type="ECO:0000256" key="9">
    <source>
        <dbReference type="ARBA" id="ARBA00023201"/>
    </source>
</evidence>
<dbReference type="InterPro" id="IPR001873">
    <property type="entry name" value="ENaC"/>
</dbReference>
<evidence type="ECO:0000256" key="7">
    <source>
        <dbReference type="ARBA" id="ARBA00023065"/>
    </source>
</evidence>
<keyword evidence="9 11" id="KW-0739">Sodium transport</keyword>
<evidence type="ECO:0000256" key="5">
    <source>
        <dbReference type="ARBA" id="ARBA00022989"/>
    </source>
</evidence>
<keyword evidence="10 11" id="KW-0407">Ion channel</keyword>
<dbReference type="PRINTS" id="PR01078">
    <property type="entry name" value="AMINACHANNEL"/>
</dbReference>
<protein>
    <submittedName>
        <fullName evidence="13">Uncharacterized protein</fullName>
    </submittedName>
</protein>
<keyword evidence="14" id="KW-1185">Reference proteome</keyword>
<comment type="caution">
    <text evidence="13">The sequence shown here is derived from an EMBL/GenBank/DDBJ whole genome shotgun (WGS) entry which is preliminary data.</text>
</comment>
<keyword evidence="2 11" id="KW-0813">Transport</keyword>
<feature type="transmembrane region" description="Helical" evidence="12">
    <location>
        <begin position="60"/>
        <end position="85"/>
    </location>
</feature>
<comment type="subcellular location">
    <subcellularLocation>
        <location evidence="1">Membrane</location>
        <topology evidence="1">Multi-pass membrane protein</topology>
    </subcellularLocation>
</comment>
<dbReference type="Pfam" id="PF00858">
    <property type="entry name" value="ASC"/>
    <property type="match status" value="1"/>
</dbReference>
<dbReference type="PROSITE" id="PS01206">
    <property type="entry name" value="ASC"/>
    <property type="match status" value="1"/>
</dbReference>
<dbReference type="InterPro" id="IPR020903">
    <property type="entry name" value="ENaC_CS"/>
</dbReference>
<keyword evidence="3 11" id="KW-0894">Sodium channel</keyword>
<dbReference type="Gene3D" id="2.60.470.10">
    <property type="entry name" value="Acid-sensing ion channels like domains"/>
    <property type="match status" value="1"/>
</dbReference>
<evidence type="ECO:0000256" key="4">
    <source>
        <dbReference type="ARBA" id="ARBA00022692"/>
    </source>
</evidence>